<keyword evidence="5 8" id="KW-0812">Transmembrane</keyword>
<dbReference type="PANTHER" id="PTHR30269:SF0">
    <property type="entry name" value="MEMBRANE TRANSPORTER PROTEIN YFCA-RELATED"/>
    <property type="match status" value="1"/>
</dbReference>
<comment type="subcellular location">
    <subcellularLocation>
        <location evidence="1 8">Cell membrane</location>
        <topology evidence="1 8">Multi-pass membrane protein</topology>
    </subcellularLocation>
</comment>
<evidence type="ECO:0000313" key="10">
    <source>
        <dbReference type="Proteomes" id="UP001465153"/>
    </source>
</evidence>
<dbReference type="Proteomes" id="UP001465153">
    <property type="component" value="Unassembled WGS sequence"/>
</dbReference>
<evidence type="ECO:0000256" key="5">
    <source>
        <dbReference type="ARBA" id="ARBA00022692"/>
    </source>
</evidence>
<feature type="transmembrane region" description="Helical" evidence="8">
    <location>
        <begin position="103"/>
        <end position="121"/>
    </location>
</feature>
<dbReference type="InterPro" id="IPR052017">
    <property type="entry name" value="TSUP"/>
</dbReference>
<evidence type="ECO:0000256" key="6">
    <source>
        <dbReference type="ARBA" id="ARBA00022989"/>
    </source>
</evidence>
<dbReference type="InterPro" id="IPR002781">
    <property type="entry name" value="TM_pro_TauE-like"/>
</dbReference>
<evidence type="ECO:0000256" key="8">
    <source>
        <dbReference type="RuleBase" id="RU363041"/>
    </source>
</evidence>
<dbReference type="EMBL" id="BAABWN010000002">
    <property type="protein sequence ID" value="GAA6167138.1"/>
    <property type="molecule type" value="Genomic_DNA"/>
</dbReference>
<protein>
    <recommendedName>
        <fullName evidence="8">Probable membrane transporter protein</fullName>
    </recommendedName>
</protein>
<keyword evidence="10" id="KW-1185">Reference proteome</keyword>
<dbReference type="RefSeq" id="WP_353301853.1">
    <property type="nucleotide sequence ID" value="NZ_BAABWN010000002.1"/>
</dbReference>
<evidence type="ECO:0000256" key="1">
    <source>
        <dbReference type="ARBA" id="ARBA00004651"/>
    </source>
</evidence>
<gene>
    <name evidence="9" type="ORF">NBRC116591_09480</name>
</gene>
<organism evidence="9 10">
    <name type="scientific">Sessilibacter corallicola</name>
    <dbReference type="NCBI Taxonomy" id="2904075"/>
    <lineage>
        <taxon>Bacteria</taxon>
        <taxon>Pseudomonadati</taxon>
        <taxon>Pseudomonadota</taxon>
        <taxon>Gammaproteobacteria</taxon>
        <taxon>Cellvibrionales</taxon>
        <taxon>Cellvibrionaceae</taxon>
        <taxon>Sessilibacter</taxon>
    </lineage>
</organism>
<comment type="similarity">
    <text evidence="2 8">Belongs to the 4-toluene sulfonate uptake permease (TSUP) (TC 2.A.102) family.</text>
</comment>
<keyword evidence="4 8" id="KW-1003">Cell membrane</keyword>
<feature type="transmembrane region" description="Helical" evidence="8">
    <location>
        <begin position="231"/>
        <end position="250"/>
    </location>
</feature>
<proteinExistence type="inferred from homology"/>
<keyword evidence="3" id="KW-0813">Transport</keyword>
<evidence type="ECO:0000256" key="3">
    <source>
        <dbReference type="ARBA" id="ARBA00022448"/>
    </source>
</evidence>
<evidence type="ECO:0000256" key="2">
    <source>
        <dbReference type="ARBA" id="ARBA00009142"/>
    </source>
</evidence>
<evidence type="ECO:0000313" key="9">
    <source>
        <dbReference type="EMBL" id="GAA6167138.1"/>
    </source>
</evidence>
<keyword evidence="6 8" id="KW-1133">Transmembrane helix</keyword>
<evidence type="ECO:0000256" key="4">
    <source>
        <dbReference type="ARBA" id="ARBA00022475"/>
    </source>
</evidence>
<comment type="caution">
    <text evidence="9">The sequence shown here is derived from an EMBL/GenBank/DDBJ whole genome shotgun (WGS) entry which is preliminary data.</text>
</comment>
<feature type="transmembrane region" description="Helical" evidence="8">
    <location>
        <begin position="190"/>
        <end position="211"/>
    </location>
</feature>
<evidence type="ECO:0000256" key="7">
    <source>
        <dbReference type="ARBA" id="ARBA00023136"/>
    </source>
</evidence>
<accession>A0ABQ0A6J2</accession>
<keyword evidence="7 8" id="KW-0472">Membrane</keyword>
<sequence length="259" mass="27491">MIAEFSYQILLLLFFAAVFAGFIDTLAGGGGLITLPTLILAGIPPISALGTNKLQSSMGTATSSLLMLRKRKVTWDEVKPLMLTAFIGSCLGTAAIQFVDSQALSFIIPAALLVIAIYFLFSPTPTQDKQTPQVSQSTFKNAIVPSVGFYDGFFGPGTGSFFALAGVTANGKGLIKATAMAKPLNFATNIASLAIFIVLGKVVWVAGLLMITGQVLGAWVGSHFLLKTKPIYIRGLIVLICSAMLIRYSVDQGWLSGWK</sequence>
<dbReference type="Pfam" id="PF01925">
    <property type="entry name" value="TauE"/>
    <property type="match status" value="1"/>
</dbReference>
<feature type="transmembrane region" description="Helical" evidence="8">
    <location>
        <begin position="30"/>
        <end position="49"/>
    </location>
</feature>
<reference evidence="9 10" key="1">
    <citation type="submission" date="2024-04" db="EMBL/GenBank/DDBJ databases">
        <title>Draft genome sequence of Sessilibacter corallicola NBRC 116591.</title>
        <authorList>
            <person name="Miyakawa T."/>
            <person name="Kusuya Y."/>
            <person name="Miura T."/>
        </authorList>
    </citation>
    <scope>NUCLEOTIDE SEQUENCE [LARGE SCALE GENOMIC DNA]</scope>
    <source>
        <strain evidence="9 10">KU-00831-HH</strain>
    </source>
</reference>
<dbReference type="PANTHER" id="PTHR30269">
    <property type="entry name" value="TRANSMEMBRANE PROTEIN YFCA"/>
    <property type="match status" value="1"/>
</dbReference>
<name>A0ABQ0A6J2_9GAMM</name>